<feature type="domain" description="Gamma-glutamylcyclotransferase AIG2-like" evidence="1">
    <location>
        <begin position="6"/>
        <end position="65"/>
    </location>
</feature>
<organism evidence="2">
    <name type="scientific">anaerobic digester metagenome</name>
    <dbReference type="NCBI Taxonomy" id="1263854"/>
    <lineage>
        <taxon>unclassified sequences</taxon>
        <taxon>metagenomes</taxon>
        <taxon>ecological metagenomes</taxon>
    </lineage>
</organism>
<reference evidence="2" key="1">
    <citation type="submission" date="2019-03" db="EMBL/GenBank/DDBJ databases">
        <authorList>
            <person name="Hao L."/>
        </authorList>
    </citation>
    <scope>NUCLEOTIDE SEQUENCE</scope>
</reference>
<dbReference type="Pfam" id="PF06094">
    <property type="entry name" value="GGACT"/>
    <property type="match status" value="1"/>
</dbReference>
<dbReference type="AlphaFoldDB" id="A0A485LZU0"/>
<dbReference type="EMBL" id="CAADRN010000185">
    <property type="protein sequence ID" value="VFU14763.1"/>
    <property type="molecule type" value="Genomic_DNA"/>
</dbReference>
<sequence length="131" mass="14279">MEITRVFVYGTLMKGLSNYSVIKPFVKSICAGKTRGILYDLPYGYPAVKPGRGFVHGEVVELQDVAERLCRYWTAWKVITGVGLLIVFTSVSSRKWNLPARKGTGLSIHLGKTGSIGRAGNCCAKGQLGKL</sequence>
<evidence type="ECO:0000313" key="2">
    <source>
        <dbReference type="EMBL" id="VFU14763.1"/>
    </source>
</evidence>
<name>A0A485LZU0_9ZZZZ</name>
<dbReference type="InterPro" id="IPR009288">
    <property type="entry name" value="AIG2-like_dom"/>
</dbReference>
<dbReference type="InterPro" id="IPR036568">
    <property type="entry name" value="GGCT-like_sf"/>
</dbReference>
<accession>A0A485LZU0</accession>
<evidence type="ECO:0000259" key="1">
    <source>
        <dbReference type="Pfam" id="PF06094"/>
    </source>
</evidence>
<dbReference type="Gene3D" id="3.10.490.10">
    <property type="entry name" value="Gamma-glutamyl cyclotransferase-like"/>
    <property type="match status" value="1"/>
</dbReference>
<gene>
    <name evidence="2" type="ORF">SCFA_2650005</name>
</gene>
<protein>
    <recommendedName>
        <fullName evidence="1">Gamma-glutamylcyclotransferase AIG2-like domain-containing protein</fullName>
    </recommendedName>
</protein>
<dbReference type="CDD" id="cd06661">
    <property type="entry name" value="GGCT_like"/>
    <property type="match status" value="1"/>
</dbReference>
<proteinExistence type="predicted"/>
<dbReference type="InterPro" id="IPR013024">
    <property type="entry name" value="GGCT-like"/>
</dbReference>
<dbReference type="SUPFAM" id="SSF110857">
    <property type="entry name" value="Gamma-glutamyl cyclotransferase-like"/>
    <property type="match status" value="1"/>
</dbReference>